<organism evidence="1 2">
    <name type="scientific">Emericellopsis atlantica</name>
    <dbReference type="NCBI Taxonomy" id="2614577"/>
    <lineage>
        <taxon>Eukaryota</taxon>
        <taxon>Fungi</taxon>
        <taxon>Dikarya</taxon>
        <taxon>Ascomycota</taxon>
        <taxon>Pezizomycotina</taxon>
        <taxon>Sordariomycetes</taxon>
        <taxon>Hypocreomycetidae</taxon>
        <taxon>Hypocreales</taxon>
        <taxon>Bionectriaceae</taxon>
        <taxon>Emericellopsis</taxon>
    </lineage>
</organism>
<comment type="caution">
    <text evidence="1">The sequence shown here is derived from an EMBL/GenBank/DDBJ whole genome shotgun (WGS) entry which is preliminary data.</text>
</comment>
<evidence type="ECO:0000313" key="1">
    <source>
        <dbReference type="EMBL" id="KAG9252840.1"/>
    </source>
</evidence>
<dbReference type="Proteomes" id="UP000887229">
    <property type="component" value="Unassembled WGS sequence"/>
</dbReference>
<reference evidence="1" key="1">
    <citation type="journal article" date="2021" name="IMA Fungus">
        <title>Genomic characterization of three marine fungi, including Emericellopsis atlantica sp. nov. with signatures of a generalist lifestyle and marine biomass degradation.</title>
        <authorList>
            <person name="Hagestad O.C."/>
            <person name="Hou L."/>
            <person name="Andersen J.H."/>
            <person name="Hansen E.H."/>
            <person name="Altermark B."/>
            <person name="Li C."/>
            <person name="Kuhnert E."/>
            <person name="Cox R.J."/>
            <person name="Crous P.W."/>
            <person name="Spatafora J.W."/>
            <person name="Lail K."/>
            <person name="Amirebrahimi M."/>
            <person name="Lipzen A."/>
            <person name="Pangilinan J."/>
            <person name="Andreopoulos W."/>
            <person name="Hayes R.D."/>
            <person name="Ng V."/>
            <person name="Grigoriev I.V."/>
            <person name="Jackson S.A."/>
            <person name="Sutton T.D.S."/>
            <person name="Dobson A.D.W."/>
            <person name="Rama T."/>
        </authorList>
    </citation>
    <scope>NUCLEOTIDE SEQUENCE</scope>
    <source>
        <strain evidence="1">TS7</strain>
    </source>
</reference>
<sequence length="172" mass="19094">MRVRPKSITSSSLSFHMVGLVRCDVEQKTVTDLLRCAAQWMAVVCWQSQEAKPSLASRPPFVQGEACLLLGGGLLEPCRRLLLLEQRSSWFLAVLLLIGMRFDGGMKPSNSLQKRHGPIERQIRICSCTESQTEAGSTGCFFSRFSPRLLPLVCAGRAWPVGSGLHRILGHW</sequence>
<proteinExistence type="predicted"/>
<gene>
    <name evidence="1" type="ORF">F5Z01DRAFT_188072</name>
</gene>
<dbReference type="EMBL" id="MU251260">
    <property type="protein sequence ID" value="KAG9252840.1"/>
    <property type="molecule type" value="Genomic_DNA"/>
</dbReference>
<keyword evidence="2" id="KW-1185">Reference proteome</keyword>
<accession>A0A9P8CN96</accession>
<name>A0A9P8CN96_9HYPO</name>
<dbReference type="RefSeq" id="XP_046116764.1">
    <property type="nucleotide sequence ID" value="XM_046257985.1"/>
</dbReference>
<dbReference type="AlphaFoldDB" id="A0A9P8CN96"/>
<dbReference type="GeneID" id="70288888"/>
<protein>
    <submittedName>
        <fullName evidence="1">Uncharacterized protein</fullName>
    </submittedName>
</protein>
<evidence type="ECO:0000313" key="2">
    <source>
        <dbReference type="Proteomes" id="UP000887229"/>
    </source>
</evidence>